<dbReference type="PANTHER" id="PTHR42930:SF3">
    <property type="entry name" value="PHOSPHATE-SPECIFIC TRANSPORT SYSTEM ACCESSORY PROTEIN PHOU"/>
    <property type="match status" value="1"/>
</dbReference>
<keyword evidence="1" id="KW-0175">Coiled coil</keyword>
<organism evidence="4">
    <name type="scientific">marine sediment metagenome</name>
    <dbReference type="NCBI Taxonomy" id="412755"/>
    <lineage>
        <taxon>unclassified sequences</taxon>
        <taxon>metagenomes</taxon>
        <taxon>ecological metagenomes</taxon>
    </lineage>
</organism>
<proteinExistence type="predicted"/>
<evidence type="ECO:0000256" key="2">
    <source>
        <dbReference type="SAM" id="Phobius"/>
    </source>
</evidence>
<keyword evidence="2" id="KW-0812">Transmembrane</keyword>
<evidence type="ECO:0000313" key="4">
    <source>
        <dbReference type="EMBL" id="GAF92024.1"/>
    </source>
</evidence>
<dbReference type="Pfam" id="PF01895">
    <property type="entry name" value="PhoU"/>
    <property type="match status" value="2"/>
</dbReference>
<evidence type="ECO:0000259" key="3">
    <source>
        <dbReference type="Pfam" id="PF01895"/>
    </source>
</evidence>
<feature type="non-terminal residue" evidence="4">
    <location>
        <position position="1"/>
    </location>
</feature>
<dbReference type="InterPro" id="IPR026022">
    <property type="entry name" value="PhoU_dom"/>
</dbReference>
<evidence type="ECO:0000256" key="1">
    <source>
        <dbReference type="SAM" id="Coils"/>
    </source>
</evidence>
<feature type="transmembrane region" description="Helical" evidence="2">
    <location>
        <begin position="38"/>
        <end position="56"/>
    </location>
</feature>
<feature type="transmembrane region" description="Helical" evidence="2">
    <location>
        <begin position="6"/>
        <end position="26"/>
    </location>
</feature>
<gene>
    <name evidence="4" type="ORF">S01H1_29671</name>
</gene>
<accession>X0TFQ6</accession>
<dbReference type="Gene3D" id="1.20.58.220">
    <property type="entry name" value="Phosphate transport system protein phou homolog 2, domain 2"/>
    <property type="match status" value="1"/>
</dbReference>
<feature type="domain" description="PhoU" evidence="3">
    <location>
        <begin position="201"/>
        <end position="277"/>
    </location>
</feature>
<protein>
    <recommendedName>
        <fullName evidence="3">PhoU domain-containing protein</fullName>
    </recommendedName>
</protein>
<dbReference type="PANTHER" id="PTHR42930">
    <property type="entry name" value="PHOSPHATE-SPECIFIC TRANSPORT SYSTEM ACCESSORY PROTEIN PHOU"/>
    <property type="match status" value="1"/>
</dbReference>
<dbReference type="InterPro" id="IPR038078">
    <property type="entry name" value="PhoU-like_sf"/>
</dbReference>
<comment type="caution">
    <text evidence="4">The sequence shown here is derived from an EMBL/GenBank/DDBJ whole genome shotgun (WGS) entry which is preliminary data.</text>
</comment>
<keyword evidence="2" id="KW-0472">Membrane</keyword>
<feature type="non-terminal residue" evidence="4">
    <location>
        <position position="277"/>
    </location>
</feature>
<dbReference type="AlphaFoldDB" id="X0TFQ6"/>
<dbReference type="EMBL" id="BARS01018221">
    <property type="protein sequence ID" value="GAF92024.1"/>
    <property type="molecule type" value="Genomic_DNA"/>
</dbReference>
<keyword evidence="2" id="KW-1133">Transmembrane helix</keyword>
<feature type="domain" description="PhoU" evidence="3">
    <location>
        <begin position="99"/>
        <end position="181"/>
    </location>
</feature>
<name>X0TFQ6_9ZZZZ</name>
<reference evidence="4" key="1">
    <citation type="journal article" date="2014" name="Front. Microbiol.">
        <title>High frequency of phylogenetically diverse reductive dehalogenase-homologous genes in deep subseafloor sedimentary metagenomes.</title>
        <authorList>
            <person name="Kawai M."/>
            <person name="Futagami T."/>
            <person name="Toyoda A."/>
            <person name="Takaki Y."/>
            <person name="Nishi S."/>
            <person name="Hori S."/>
            <person name="Arai W."/>
            <person name="Tsubouchi T."/>
            <person name="Morono Y."/>
            <person name="Uchiyama I."/>
            <person name="Ito T."/>
            <person name="Fujiyama A."/>
            <person name="Inagaki F."/>
            <person name="Takami H."/>
        </authorList>
    </citation>
    <scope>NUCLEOTIDE SEQUENCE</scope>
    <source>
        <strain evidence="4">Expedition CK06-06</strain>
    </source>
</reference>
<feature type="coiled-coil region" evidence="1">
    <location>
        <begin position="215"/>
        <end position="249"/>
    </location>
</feature>
<dbReference type="SUPFAM" id="SSF109755">
    <property type="entry name" value="PhoU-like"/>
    <property type="match status" value="1"/>
</dbReference>
<dbReference type="GO" id="GO:0030643">
    <property type="term" value="P:intracellular phosphate ion homeostasis"/>
    <property type="evidence" value="ECO:0007669"/>
    <property type="project" value="InterPro"/>
</dbReference>
<dbReference type="GO" id="GO:0045936">
    <property type="term" value="P:negative regulation of phosphate metabolic process"/>
    <property type="evidence" value="ECO:0007669"/>
    <property type="project" value="InterPro"/>
</dbReference>
<sequence length="277" mass="31257">TIINVVGVAVFFPFFGQFADIVALTSNDLPRQIANAHTIFNVTVSFMLIPFVGLIVKLCEKLIPDKEGEVIGTHLFDDEMLHMPQVALLEAQKEMIATGDLTVKMIDLSRKALLHRDLEAAQKVVTYEDKVDDSCRATETFIDKIREEELNESDTKWRMKLLAILVDIERVGDLTSNIAEFAIDRLTAEISFSAAAVSDMEDMFKLVEDAYATSINALRTRNKDVAERAIQLEDKVDKLERELREAHEKRTQAGVCMPQADSVFVETLRNLERVSDH</sequence>
<dbReference type="InterPro" id="IPR028366">
    <property type="entry name" value="PhoU"/>
</dbReference>